<sequence length="260" mass="26749">MTEFHLDARVLAAYVDGGLDDADAWSVEAHLDRCARCRAGIVLDEPAERLVEAVAVALVRRLPSPGRARPASAWRRLLVLLSAAPAARGAWLMAVAVAGLTSLGVSVGPAVLPPWLLLLVAPALPVVGTALSYGPRTDPLHELVAGTPHGGLRIVLWRTLAVLTATAPVAVLAGAVTGLGPPAVWPLMCLALTALALALGSLIEPATAAGVVLGGWALVVLAPFGAWTVVVDSGPVWLGVTMAALGVLYVRREQVGRRAA</sequence>
<feature type="transmembrane region" description="Helical" evidence="3">
    <location>
        <begin position="115"/>
        <end position="134"/>
    </location>
</feature>
<organism evidence="5 6">
    <name type="scientific">Micromonospora sonchi</name>
    <dbReference type="NCBI Taxonomy" id="1763543"/>
    <lineage>
        <taxon>Bacteria</taxon>
        <taxon>Bacillati</taxon>
        <taxon>Actinomycetota</taxon>
        <taxon>Actinomycetes</taxon>
        <taxon>Micromonosporales</taxon>
        <taxon>Micromonosporaceae</taxon>
        <taxon>Micromonospora</taxon>
    </lineage>
</organism>
<proteinExistence type="predicted"/>
<evidence type="ECO:0000313" key="6">
    <source>
        <dbReference type="Proteomes" id="UP000608890"/>
    </source>
</evidence>
<dbReference type="InterPro" id="IPR041916">
    <property type="entry name" value="Anti_sigma_zinc_sf"/>
</dbReference>
<dbReference type="InterPro" id="IPR027383">
    <property type="entry name" value="Znf_put"/>
</dbReference>
<gene>
    <name evidence="5" type="ORF">GCM10011608_47360</name>
</gene>
<name>A0A917U6B1_9ACTN</name>
<dbReference type="EMBL" id="BMNB01000027">
    <property type="protein sequence ID" value="GGM57057.1"/>
    <property type="molecule type" value="Genomic_DNA"/>
</dbReference>
<keyword evidence="2" id="KW-0804">Transcription</keyword>
<feature type="domain" description="Putative zinc-finger" evidence="4">
    <location>
        <begin position="11"/>
        <end position="38"/>
    </location>
</feature>
<accession>A0A917U6B1</accession>
<feature type="transmembrane region" description="Helical" evidence="3">
    <location>
        <begin position="234"/>
        <end position="250"/>
    </location>
</feature>
<feature type="transmembrane region" description="Helical" evidence="3">
    <location>
        <begin position="77"/>
        <end position="103"/>
    </location>
</feature>
<feature type="transmembrane region" description="Helical" evidence="3">
    <location>
        <begin position="183"/>
        <end position="203"/>
    </location>
</feature>
<feature type="transmembrane region" description="Helical" evidence="3">
    <location>
        <begin position="210"/>
        <end position="228"/>
    </location>
</feature>
<keyword evidence="3" id="KW-1133">Transmembrane helix</keyword>
<evidence type="ECO:0000259" key="4">
    <source>
        <dbReference type="Pfam" id="PF13490"/>
    </source>
</evidence>
<dbReference type="Gene3D" id="1.10.10.1320">
    <property type="entry name" value="Anti-sigma factor, zinc-finger domain"/>
    <property type="match status" value="1"/>
</dbReference>
<keyword evidence="6" id="KW-1185">Reference proteome</keyword>
<keyword evidence="1" id="KW-0805">Transcription regulation</keyword>
<evidence type="ECO:0000256" key="1">
    <source>
        <dbReference type="ARBA" id="ARBA00023015"/>
    </source>
</evidence>
<dbReference type="Proteomes" id="UP000608890">
    <property type="component" value="Unassembled WGS sequence"/>
</dbReference>
<evidence type="ECO:0000256" key="3">
    <source>
        <dbReference type="SAM" id="Phobius"/>
    </source>
</evidence>
<evidence type="ECO:0000256" key="2">
    <source>
        <dbReference type="ARBA" id="ARBA00023163"/>
    </source>
</evidence>
<evidence type="ECO:0000313" key="5">
    <source>
        <dbReference type="EMBL" id="GGM57057.1"/>
    </source>
</evidence>
<keyword evidence="3" id="KW-0812">Transmembrane</keyword>
<keyword evidence="3" id="KW-0472">Membrane</keyword>
<dbReference type="RefSeq" id="WP_189048019.1">
    <property type="nucleotide sequence ID" value="NZ_BMNB01000027.1"/>
</dbReference>
<feature type="transmembrane region" description="Helical" evidence="3">
    <location>
        <begin position="155"/>
        <end position="177"/>
    </location>
</feature>
<reference evidence="5" key="1">
    <citation type="journal article" date="2014" name="Int. J. Syst. Evol. Microbiol.">
        <title>Complete genome sequence of Corynebacterium casei LMG S-19264T (=DSM 44701T), isolated from a smear-ripened cheese.</title>
        <authorList>
            <consortium name="US DOE Joint Genome Institute (JGI-PGF)"/>
            <person name="Walter F."/>
            <person name="Albersmeier A."/>
            <person name="Kalinowski J."/>
            <person name="Ruckert C."/>
        </authorList>
    </citation>
    <scope>NUCLEOTIDE SEQUENCE</scope>
    <source>
        <strain evidence="5">CGMCC 4.7312</strain>
    </source>
</reference>
<comment type="caution">
    <text evidence="5">The sequence shown here is derived from an EMBL/GenBank/DDBJ whole genome shotgun (WGS) entry which is preliminary data.</text>
</comment>
<dbReference type="Pfam" id="PF13490">
    <property type="entry name" value="zf-HC2"/>
    <property type="match status" value="1"/>
</dbReference>
<dbReference type="AlphaFoldDB" id="A0A917U6B1"/>
<protein>
    <recommendedName>
        <fullName evidence="4">Putative zinc-finger domain-containing protein</fullName>
    </recommendedName>
</protein>
<reference evidence="5" key="2">
    <citation type="submission" date="2020-09" db="EMBL/GenBank/DDBJ databases">
        <authorList>
            <person name="Sun Q."/>
            <person name="Zhou Y."/>
        </authorList>
    </citation>
    <scope>NUCLEOTIDE SEQUENCE</scope>
    <source>
        <strain evidence="5">CGMCC 4.7312</strain>
    </source>
</reference>